<dbReference type="EMBL" id="KQ416278">
    <property type="protein sequence ID" value="KOF97613.1"/>
    <property type="molecule type" value="Genomic_DNA"/>
</dbReference>
<name>A0A0L8I7Z2_OCTBM</name>
<reference evidence="1" key="1">
    <citation type="submission" date="2015-07" db="EMBL/GenBank/DDBJ databases">
        <title>MeaNS - Measles Nucleotide Surveillance Program.</title>
        <authorList>
            <person name="Tran T."/>
            <person name="Druce J."/>
        </authorList>
    </citation>
    <scope>NUCLEOTIDE SEQUENCE</scope>
    <source>
        <strain evidence="1">UCB-OBI-ISO-001</strain>
        <tissue evidence="1">Gonad</tissue>
    </source>
</reference>
<accession>A0A0L8I7Z2</accession>
<protein>
    <submittedName>
        <fullName evidence="1">Uncharacterized protein</fullName>
    </submittedName>
</protein>
<sequence length="50" mass="5906">MFKKNVFLDRSDELKEIHILNLVFTYMNIRGGRKLVTSSITDLDSYALWL</sequence>
<dbReference type="AlphaFoldDB" id="A0A0L8I7Z2"/>
<organism evidence="1">
    <name type="scientific">Octopus bimaculoides</name>
    <name type="common">California two-spotted octopus</name>
    <dbReference type="NCBI Taxonomy" id="37653"/>
    <lineage>
        <taxon>Eukaryota</taxon>
        <taxon>Metazoa</taxon>
        <taxon>Spiralia</taxon>
        <taxon>Lophotrochozoa</taxon>
        <taxon>Mollusca</taxon>
        <taxon>Cephalopoda</taxon>
        <taxon>Coleoidea</taxon>
        <taxon>Octopodiformes</taxon>
        <taxon>Octopoda</taxon>
        <taxon>Incirrata</taxon>
        <taxon>Octopodidae</taxon>
        <taxon>Octopus</taxon>
    </lineage>
</organism>
<evidence type="ECO:0000313" key="1">
    <source>
        <dbReference type="EMBL" id="KOF97613.1"/>
    </source>
</evidence>
<proteinExistence type="predicted"/>
<gene>
    <name evidence="1" type="ORF">OCBIM_22028978mg</name>
</gene>